<sequence length="418" mass="47723">MRTLLKNLFLSNWPRKSLSIILAIIIWFVVNKSLTTTKTIPNVPVRIENIPPGKTIADMQSNGILNRRVNLTVTGSKTLLEDLTSNDIEVVFDASDKEGEWIATINKRNIQTDNPDINISHGISKVATQNFLIKLTKLVTEKIPIIITQPIGEAPKGYQFLDIWPYQLYITVSGPEDTVKKLKSRGLNLTFNLNDISKANLDDLRTSSNQEHSDVVSYFVPNYWKQISLPLLSPTPIEINDPDAKFLRIDFLRYELLKVDSAVPVALFFPPSKIGSLSPQKIHLTPNQLLENRNGLKVITTPLYAKGVSSFFLEIMKDMLQLMILVTPKEEGECLDWSVQFINSGILEDRYVHILMSDVSDEEVRDLQPRVREEYLRNRFRSYMNRFELYTSNNDKFEICPSLQGNAVLLQEKKKNGK</sequence>
<dbReference type="eggNOG" id="COG1624">
    <property type="taxonomic scope" value="Bacteria"/>
</dbReference>
<dbReference type="PANTHER" id="PTHR37804:SF1">
    <property type="entry name" value="CDAA REGULATORY PROTEIN CDAR"/>
    <property type="match status" value="1"/>
</dbReference>
<dbReference type="STRING" id="331113.SNE_A08760"/>
<proteinExistence type="predicted"/>
<dbReference type="HOGENOM" id="CLU_682765_0_0_0"/>
<dbReference type="Gene3D" id="2.170.120.30">
    <property type="match status" value="1"/>
</dbReference>
<dbReference type="OrthoDB" id="18412at2"/>
<dbReference type="KEGG" id="sng:SNE_A08760"/>
<name>F8L7M0_SIMNZ</name>
<reference key="1">
    <citation type="journal article" date="2011" name="Mol. Biol. Evol.">
        <title>Unity in variety -- the pan-genome of the Chlamydiae.</title>
        <authorList>
            <person name="Collingro A."/>
            <person name="Tischler P."/>
            <person name="Weinmaier T."/>
            <person name="Penz T."/>
            <person name="Heinz E."/>
            <person name="Brunham R.C."/>
            <person name="Read T.D."/>
            <person name="Bavoil P.M."/>
            <person name="Sachse K."/>
            <person name="Kahane S."/>
            <person name="Friedman M.G."/>
            <person name="Rattei T."/>
            <person name="Myers G.S.A."/>
            <person name="Horn M."/>
        </authorList>
    </citation>
    <scope>NUCLEOTIDE SEQUENCE</scope>
    <source>
        <strain>Z</strain>
    </source>
</reference>
<organism evidence="1 2">
    <name type="scientific">Simkania negevensis (strain ATCC VR-1471 / DSM 27360 / Z)</name>
    <dbReference type="NCBI Taxonomy" id="331113"/>
    <lineage>
        <taxon>Bacteria</taxon>
        <taxon>Pseudomonadati</taxon>
        <taxon>Chlamydiota</taxon>
        <taxon>Chlamydiia</taxon>
        <taxon>Parachlamydiales</taxon>
        <taxon>Simkaniaceae</taxon>
        <taxon>Simkania</taxon>
    </lineage>
</organism>
<dbReference type="Proteomes" id="UP000000496">
    <property type="component" value="Chromosome gsn.131"/>
</dbReference>
<dbReference type="PANTHER" id="PTHR37804">
    <property type="entry name" value="CDAA REGULATORY PROTEIN CDAR"/>
    <property type="match status" value="1"/>
</dbReference>
<dbReference type="RefSeq" id="WP_013943220.1">
    <property type="nucleotide sequence ID" value="NC_015713.1"/>
</dbReference>
<gene>
    <name evidence="1" type="ordered locus">SNE_A08760</name>
</gene>
<reference evidence="1 2" key="2">
    <citation type="journal article" date="2011" name="Mol. Biol. Evol.">
        <title>Unity in variety--the pan-genome of the Chlamydiae.</title>
        <authorList>
            <person name="Collingro A."/>
            <person name="Tischler P."/>
            <person name="Weinmaier T."/>
            <person name="Penz T."/>
            <person name="Heinz E."/>
            <person name="Brunham R.C."/>
            <person name="Read T.D."/>
            <person name="Bavoil P.M."/>
            <person name="Sachse K."/>
            <person name="Kahane S."/>
            <person name="Friedman M.G."/>
            <person name="Rattei T."/>
            <person name="Myers G.S."/>
            <person name="Horn M."/>
        </authorList>
    </citation>
    <scope>NUCLEOTIDE SEQUENCE [LARGE SCALE GENOMIC DNA]</scope>
    <source>
        <strain evidence="2">ATCC VR-1471 / Z</strain>
    </source>
</reference>
<evidence type="ECO:0000313" key="1">
    <source>
        <dbReference type="EMBL" id="CCB88753.1"/>
    </source>
</evidence>
<dbReference type="EMBL" id="FR872582">
    <property type="protein sequence ID" value="CCB88753.1"/>
    <property type="molecule type" value="Genomic_DNA"/>
</dbReference>
<dbReference type="AlphaFoldDB" id="F8L7M0"/>
<protein>
    <submittedName>
        <fullName evidence="1">Uncharacterized protein</fullName>
    </submittedName>
</protein>
<dbReference type="InterPro" id="IPR053154">
    <property type="entry name" value="c-di-AMP_regulator"/>
</dbReference>
<keyword evidence="2" id="KW-1185">Reference proteome</keyword>
<evidence type="ECO:0000313" key="2">
    <source>
        <dbReference type="Proteomes" id="UP000000496"/>
    </source>
</evidence>
<accession>F8L7M0</accession>